<dbReference type="KEGG" id="sami:SAMIE_1003860"/>
<evidence type="ECO:0000313" key="3">
    <source>
        <dbReference type="Proteomes" id="UP000279959"/>
    </source>
</evidence>
<accession>A0A494W8X3</accession>
<dbReference type="SUPFAM" id="SSF141371">
    <property type="entry name" value="PilZ domain-like"/>
    <property type="match status" value="1"/>
</dbReference>
<dbReference type="GO" id="GO:0035438">
    <property type="term" value="F:cyclic-di-GMP binding"/>
    <property type="evidence" value="ECO:0007669"/>
    <property type="project" value="InterPro"/>
</dbReference>
<dbReference type="AlphaFoldDB" id="A0A494W8X3"/>
<keyword evidence="3" id="KW-1185">Reference proteome</keyword>
<reference evidence="2 3" key="1">
    <citation type="submission" date="2018-05" db="EMBL/GenBank/DDBJ databases">
        <title>Complete Genome Sequence of the Nonylphenol-Degrading Bacterium Sphingobium amiense DSM 16289T.</title>
        <authorList>
            <person name="Ootsuka M."/>
            <person name="Nishizawa T."/>
            <person name="Ohta H."/>
        </authorList>
    </citation>
    <scope>NUCLEOTIDE SEQUENCE [LARGE SCALE GENOMIC DNA]</scope>
    <source>
        <strain evidence="2 3">DSM 16289</strain>
    </source>
</reference>
<protein>
    <submittedName>
        <fullName evidence="2">PilZ domain-containing protein</fullName>
    </submittedName>
</protein>
<feature type="domain" description="PilZ" evidence="1">
    <location>
        <begin position="14"/>
        <end position="94"/>
    </location>
</feature>
<dbReference type="Proteomes" id="UP000279959">
    <property type="component" value="Chromosome"/>
</dbReference>
<organism evidence="2 3">
    <name type="scientific">Sphingobium amiense</name>
    <dbReference type="NCBI Taxonomy" id="135719"/>
    <lineage>
        <taxon>Bacteria</taxon>
        <taxon>Pseudomonadati</taxon>
        <taxon>Pseudomonadota</taxon>
        <taxon>Alphaproteobacteria</taxon>
        <taxon>Sphingomonadales</taxon>
        <taxon>Sphingomonadaceae</taxon>
        <taxon>Sphingobium</taxon>
    </lineage>
</organism>
<dbReference type="EMBL" id="AP018664">
    <property type="protein sequence ID" value="BBD96885.1"/>
    <property type="molecule type" value="Genomic_DNA"/>
</dbReference>
<dbReference type="InterPro" id="IPR009875">
    <property type="entry name" value="PilZ_domain"/>
</dbReference>
<sequence>MAGGGSGDGSGIPDRRRHPRFATEFVADLVQKGLRRRVMVGDISAGGAMLDDDSGLAVGDWIRLEARNFSVEARVTWVQNGVCGVRFPDAVDPAEVIADNAPSPQTLWSRMKDLHQP</sequence>
<proteinExistence type="predicted"/>
<name>A0A494W8X3_9SPHN</name>
<gene>
    <name evidence="2" type="ORF">SAMIE_1003860</name>
</gene>
<evidence type="ECO:0000313" key="2">
    <source>
        <dbReference type="EMBL" id="BBD96885.1"/>
    </source>
</evidence>
<dbReference type="Pfam" id="PF07238">
    <property type="entry name" value="PilZ"/>
    <property type="match status" value="1"/>
</dbReference>
<evidence type="ECO:0000259" key="1">
    <source>
        <dbReference type="Pfam" id="PF07238"/>
    </source>
</evidence>
<dbReference type="Gene3D" id="2.40.10.220">
    <property type="entry name" value="predicted glycosyltransferase like domains"/>
    <property type="match status" value="1"/>
</dbReference>